<name>S8EFB7_9LAMI</name>
<dbReference type="OrthoDB" id="1600564at2759"/>
<dbReference type="EMBL" id="AUSU01001330">
    <property type="protein sequence ID" value="EPS71267.1"/>
    <property type="molecule type" value="Genomic_DNA"/>
</dbReference>
<keyword evidence="2" id="KW-0732">Signal</keyword>
<keyword evidence="4" id="KW-0325">Glycoprotein</keyword>
<evidence type="ECO:0000256" key="3">
    <source>
        <dbReference type="ARBA" id="ARBA00022801"/>
    </source>
</evidence>
<dbReference type="Pfam" id="PF00657">
    <property type="entry name" value="Lipase_GDSL"/>
    <property type="match status" value="1"/>
</dbReference>
<comment type="caution">
    <text evidence="6">The sequence shown here is derived from an EMBL/GenBank/DDBJ whole genome shotgun (WGS) entry which is preliminary data.</text>
</comment>
<evidence type="ECO:0000256" key="2">
    <source>
        <dbReference type="ARBA" id="ARBA00022729"/>
    </source>
</evidence>
<keyword evidence="5" id="KW-0812">Transmembrane</keyword>
<proteinExistence type="inferred from homology"/>
<dbReference type="CDD" id="cd01837">
    <property type="entry name" value="SGNH_plant_lipase_like"/>
    <property type="match status" value="1"/>
</dbReference>
<organism evidence="6 7">
    <name type="scientific">Genlisea aurea</name>
    <dbReference type="NCBI Taxonomy" id="192259"/>
    <lineage>
        <taxon>Eukaryota</taxon>
        <taxon>Viridiplantae</taxon>
        <taxon>Streptophyta</taxon>
        <taxon>Embryophyta</taxon>
        <taxon>Tracheophyta</taxon>
        <taxon>Spermatophyta</taxon>
        <taxon>Magnoliopsida</taxon>
        <taxon>eudicotyledons</taxon>
        <taxon>Gunneridae</taxon>
        <taxon>Pentapetalae</taxon>
        <taxon>asterids</taxon>
        <taxon>lamiids</taxon>
        <taxon>Lamiales</taxon>
        <taxon>Lentibulariaceae</taxon>
        <taxon>Genlisea</taxon>
    </lineage>
</organism>
<evidence type="ECO:0000256" key="4">
    <source>
        <dbReference type="ARBA" id="ARBA00023180"/>
    </source>
</evidence>
<dbReference type="PANTHER" id="PTHR22835:SF659">
    <property type="entry name" value="GDSL LIPASE_ACYLHYDROLASE, PUTATIVE (AFU_ORTHOLOGUE AFUA_2G00510)-RELATED"/>
    <property type="match status" value="1"/>
</dbReference>
<dbReference type="InterPro" id="IPR035669">
    <property type="entry name" value="SGNH_plant_lipase-like"/>
</dbReference>
<keyword evidence="3" id="KW-0378">Hydrolase</keyword>
<dbReference type="SUPFAM" id="SSF52266">
    <property type="entry name" value="SGNH hydrolase"/>
    <property type="match status" value="1"/>
</dbReference>
<dbReference type="Proteomes" id="UP000015453">
    <property type="component" value="Unassembled WGS sequence"/>
</dbReference>
<sequence length="402" mass="43850">MPASFSSAFFTLESLSAYLRRRRRRLGFILHSIEMWAAVFGFLVTVTAAGAASYDSIFSFGDSLADTGNFIVSGSAVKFPVIAKLPYGMTFFHRPTGRCSDGRLVLDFIAEAYGLPYVPPYLAGKNDVGNFRHGANFAVAGATAMDAKFFVDRKLGFLLWTNNSLSVQLEWFNSLKSSLCTTKKDCINYFKKSLFVVGEIGGNDYNYPFFVGSSVSELKSTVPLVVGTITKAITTLIEGGAREFLVAGNLPIGCSSVYLTIFQTGDRSAYDGNGCLRAHNEFARFHNSRLRLALEGLRVKHPQANISYADYYSAAHAFFHSPKRYGFEGGALVACCGGGGPYNFNNTARCGHAGSTACSDPRRFENWDGIHLTESAYRQIAGGLLRGTFAYPPLAFPPTNPF</sequence>
<evidence type="ECO:0000256" key="1">
    <source>
        <dbReference type="ARBA" id="ARBA00008668"/>
    </source>
</evidence>
<feature type="transmembrane region" description="Helical" evidence="5">
    <location>
        <begin position="28"/>
        <end position="54"/>
    </location>
</feature>
<dbReference type="AlphaFoldDB" id="S8EFB7"/>
<dbReference type="PANTHER" id="PTHR22835">
    <property type="entry name" value="ZINC FINGER FYVE DOMAIN CONTAINING PROTEIN"/>
    <property type="match status" value="1"/>
</dbReference>
<evidence type="ECO:0000313" key="6">
    <source>
        <dbReference type="EMBL" id="EPS71267.1"/>
    </source>
</evidence>
<evidence type="ECO:0000313" key="7">
    <source>
        <dbReference type="Proteomes" id="UP000015453"/>
    </source>
</evidence>
<evidence type="ECO:0000256" key="5">
    <source>
        <dbReference type="SAM" id="Phobius"/>
    </source>
</evidence>
<reference evidence="6 7" key="1">
    <citation type="journal article" date="2013" name="BMC Genomics">
        <title>The miniature genome of a carnivorous plant Genlisea aurea contains a low number of genes and short non-coding sequences.</title>
        <authorList>
            <person name="Leushkin E.V."/>
            <person name="Sutormin R.A."/>
            <person name="Nabieva E.R."/>
            <person name="Penin A.A."/>
            <person name="Kondrashov A.S."/>
            <person name="Logacheva M.D."/>
        </authorList>
    </citation>
    <scope>NUCLEOTIDE SEQUENCE [LARGE SCALE GENOMIC DNA]</scope>
</reference>
<comment type="similarity">
    <text evidence="1">Belongs to the 'GDSL' lipolytic enzyme family.</text>
</comment>
<evidence type="ECO:0008006" key="8">
    <source>
        <dbReference type="Google" id="ProtNLM"/>
    </source>
</evidence>
<dbReference type="InterPro" id="IPR001087">
    <property type="entry name" value="GDSL"/>
</dbReference>
<keyword evidence="5" id="KW-1133">Transmembrane helix</keyword>
<dbReference type="InterPro" id="IPR036514">
    <property type="entry name" value="SGNH_hydro_sf"/>
</dbReference>
<keyword evidence="7" id="KW-1185">Reference proteome</keyword>
<gene>
    <name evidence="6" type="ORF">M569_03493</name>
</gene>
<protein>
    <recommendedName>
        <fullName evidence="8">GDSL esterase/lipase</fullName>
    </recommendedName>
</protein>
<accession>S8EFB7</accession>
<keyword evidence="5" id="KW-0472">Membrane</keyword>
<dbReference type="Gene3D" id="3.40.50.1110">
    <property type="entry name" value="SGNH hydrolase"/>
    <property type="match status" value="1"/>
</dbReference>
<dbReference type="GO" id="GO:0016788">
    <property type="term" value="F:hydrolase activity, acting on ester bonds"/>
    <property type="evidence" value="ECO:0007669"/>
    <property type="project" value="InterPro"/>
</dbReference>